<keyword evidence="1" id="KW-0732">Signal</keyword>
<accession>A0A7C9BDV1</accession>
<dbReference type="PROSITE" id="PS50213">
    <property type="entry name" value="FAS1"/>
    <property type="match status" value="1"/>
</dbReference>
<dbReference type="InterPro" id="IPR036378">
    <property type="entry name" value="FAS1_dom_sf"/>
</dbReference>
<dbReference type="GO" id="GO:0005615">
    <property type="term" value="C:extracellular space"/>
    <property type="evidence" value="ECO:0007669"/>
    <property type="project" value="TreeGrafter"/>
</dbReference>
<dbReference type="EMBL" id="WHLY01000002">
    <property type="protein sequence ID" value="MPR32621.1"/>
    <property type="molecule type" value="Genomic_DNA"/>
</dbReference>
<dbReference type="SMART" id="SM00554">
    <property type="entry name" value="FAS1"/>
    <property type="match status" value="1"/>
</dbReference>
<protein>
    <submittedName>
        <fullName evidence="3">Fasciclin domain-containing protein</fullName>
    </submittedName>
</protein>
<dbReference type="InterPro" id="IPR000782">
    <property type="entry name" value="FAS1_domain"/>
</dbReference>
<evidence type="ECO:0000313" key="3">
    <source>
        <dbReference type="EMBL" id="MPR32621.1"/>
    </source>
</evidence>
<feature type="domain" description="FAS1" evidence="2">
    <location>
        <begin position="31"/>
        <end position="168"/>
    </location>
</feature>
<feature type="signal peptide" evidence="1">
    <location>
        <begin position="1"/>
        <end position="26"/>
    </location>
</feature>
<dbReference type="Proteomes" id="UP000479293">
    <property type="component" value="Unassembled WGS sequence"/>
</dbReference>
<dbReference type="AlphaFoldDB" id="A0A7C9BDV1"/>
<dbReference type="RefSeq" id="WP_152757211.1">
    <property type="nucleotide sequence ID" value="NZ_WHLY01000002.1"/>
</dbReference>
<name>A0A7C9BDV1_9BACT</name>
<dbReference type="PANTHER" id="PTHR10900:SF77">
    <property type="entry name" value="FI19380P1"/>
    <property type="match status" value="1"/>
</dbReference>
<dbReference type="PANTHER" id="PTHR10900">
    <property type="entry name" value="PERIOSTIN-RELATED"/>
    <property type="match status" value="1"/>
</dbReference>
<evidence type="ECO:0000313" key="4">
    <source>
        <dbReference type="Proteomes" id="UP000479293"/>
    </source>
</evidence>
<dbReference type="FunFam" id="2.30.180.10:FF:000032">
    <property type="entry name" value="Fasciclin domain-containing protein, putative"/>
    <property type="match status" value="1"/>
</dbReference>
<proteinExistence type="predicted"/>
<comment type="caution">
    <text evidence="3">The sequence shown here is derived from an EMBL/GenBank/DDBJ whole genome shotgun (WGS) entry which is preliminary data.</text>
</comment>
<sequence>MKTKLGWMKIGTMMLLACGVMLCANAQTMTGKDLAGSAGMSENHTTLLAALKAAGLADQATKAGPFTVFAPENSAFEALPAGTVETLLKPENKKMLSGILLYHVVQGSVMSSDLKDGQEIKTVNGGMLTVRMKDGKVMLEDAKGGMATVNTADIKATNGVVHSIDTVLMPSK</sequence>
<organism evidence="3 4">
    <name type="scientific">Salmonirosea aquatica</name>
    <dbReference type="NCBI Taxonomy" id="2654236"/>
    <lineage>
        <taxon>Bacteria</taxon>
        <taxon>Pseudomonadati</taxon>
        <taxon>Bacteroidota</taxon>
        <taxon>Cytophagia</taxon>
        <taxon>Cytophagales</taxon>
        <taxon>Spirosomataceae</taxon>
        <taxon>Salmonirosea</taxon>
    </lineage>
</organism>
<dbReference type="InterPro" id="IPR050904">
    <property type="entry name" value="Adhesion/Biosynth-related"/>
</dbReference>
<dbReference type="Pfam" id="PF02469">
    <property type="entry name" value="Fasciclin"/>
    <property type="match status" value="1"/>
</dbReference>
<dbReference type="SUPFAM" id="SSF82153">
    <property type="entry name" value="FAS1 domain"/>
    <property type="match status" value="1"/>
</dbReference>
<gene>
    <name evidence="3" type="ORF">GBK04_04465</name>
</gene>
<dbReference type="Gene3D" id="2.30.180.10">
    <property type="entry name" value="FAS1 domain"/>
    <property type="match status" value="1"/>
</dbReference>
<evidence type="ECO:0000259" key="2">
    <source>
        <dbReference type="PROSITE" id="PS50213"/>
    </source>
</evidence>
<reference evidence="3 4" key="1">
    <citation type="submission" date="2019-10" db="EMBL/GenBank/DDBJ databases">
        <title>Draft Genome Sequence of Cytophagaceae sp. SJW1-29.</title>
        <authorList>
            <person name="Choi A."/>
        </authorList>
    </citation>
    <scope>NUCLEOTIDE SEQUENCE [LARGE SCALE GENOMIC DNA]</scope>
    <source>
        <strain evidence="3 4">SJW1-29</strain>
    </source>
</reference>
<feature type="chain" id="PRO_5028905905" evidence="1">
    <location>
        <begin position="27"/>
        <end position="172"/>
    </location>
</feature>
<evidence type="ECO:0000256" key="1">
    <source>
        <dbReference type="SAM" id="SignalP"/>
    </source>
</evidence>
<keyword evidence="4" id="KW-1185">Reference proteome</keyword>